<proteinExistence type="predicted"/>
<dbReference type="SUPFAM" id="SSF55729">
    <property type="entry name" value="Acyl-CoA N-acyltransferases (Nat)"/>
    <property type="match status" value="1"/>
</dbReference>
<evidence type="ECO:0000256" key="2">
    <source>
        <dbReference type="ARBA" id="ARBA00023315"/>
    </source>
</evidence>
<dbReference type="EMBL" id="JACHHW010000004">
    <property type="protein sequence ID" value="MBB5187490.1"/>
    <property type="molecule type" value="Genomic_DNA"/>
</dbReference>
<dbReference type="InterPro" id="IPR016181">
    <property type="entry name" value="Acyl_CoA_acyltransferase"/>
</dbReference>
<dbReference type="Pfam" id="PF13673">
    <property type="entry name" value="Acetyltransf_10"/>
    <property type="match status" value="1"/>
</dbReference>
<organism evidence="4 5">
    <name type="scientific">Zhongshania antarctica</name>
    <dbReference type="NCBI Taxonomy" id="641702"/>
    <lineage>
        <taxon>Bacteria</taxon>
        <taxon>Pseudomonadati</taxon>
        <taxon>Pseudomonadota</taxon>
        <taxon>Gammaproteobacteria</taxon>
        <taxon>Cellvibrionales</taxon>
        <taxon>Spongiibacteraceae</taxon>
        <taxon>Zhongshania</taxon>
    </lineage>
</organism>
<accession>A0A840R4Z6</accession>
<dbReference type="PANTHER" id="PTHR43877:SF1">
    <property type="entry name" value="ACETYLTRANSFERASE"/>
    <property type="match status" value="1"/>
</dbReference>
<evidence type="ECO:0000256" key="1">
    <source>
        <dbReference type="ARBA" id="ARBA00022679"/>
    </source>
</evidence>
<name>A0A840R4Z6_9GAMM</name>
<evidence type="ECO:0000313" key="5">
    <source>
        <dbReference type="Proteomes" id="UP000536640"/>
    </source>
</evidence>
<dbReference type="GO" id="GO:0016747">
    <property type="term" value="F:acyltransferase activity, transferring groups other than amino-acyl groups"/>
    <property type="evidence" value="ECO:0007669"/>
    <property type="project" value="InterPro"/>
</dbReference>
<dbReference type="RefSeq" id="WP_184462339.1">
    <property type="nucleotide sequence ID" value="NZ_JACHHW010000004.1"/>
</dbReference>
<comment type="caution">
    <text evidence="4">The sequence shown here is derived from an EMBL/GenBank/DDBJ whole genome shotgun (WGS) entry which is preliminary data.</text>
</comment>
<keyword evidence="5" id="KW-1185">Reference proteome</keyword>
<dbReference type="PROSITE" id="PS51186">
    <property type="entry name" value="GNAT"/>
    <property type="match status" value="1"/>
</dbReference>
<keyword evidence="2 4" id="KW-0012">Acyltransferase</keyword>
<dbReference type="Pfam" id="PF25559">
    <property type="entry name" value="DUF7931"/>
    <property type="match status" value="1"/>
</dbReference>
<dbReference type="InterPro" id="IPR057691">
    <property type="entry name" value="DUF7931"/>
</dbReference>
<reference evidence="4 5" key="1">
    <citation type="submission" date="2020-08" db="EMBL/GenBank/DDBJ databases">
        <title>Genomic Encyclopedia of Type Strains, Phase IV (KMG-IV): sequencing the most valuable type-strain genomes for metagenomic binning, comparative biology and taxonomic classification.</title>
        <authorList>
            <person name="Goeker M."/>
        </authorList>
    </citation>
    <scope>NUCLEOTIDE SEQUENCE [LARGE SCALE GENOMIC DNA]</scope>
    <source>
        <strain evidence="4 5">DSM 25701</strain>
    </source>
</reference>
<dbReference type="CDD" id="cd04301">
    <property type="entry name" value="NAT_SF"/>
    <property type="match status" value="1"/>
</dbReference>
<gene>
    <name evidence="4" type="ORF">HNQ57_001759</name>
</gene>
<dbReference type="InterPro" id="IPR050832">
    <property type="entry name" value="Bact_Acetyltransf"/>
</dbReference>
<keyword evidence="1 4" id="KW-0808">Transferase</keyword>
<dbReference type="Gene3D" id="3.40.630.30">
    <property type="match status" value="1"/>
</dbReference>
<dbReference type="PANTHER" id="PTHR43877">
    <property type="entry name" value="AMINOALKYLPHOSPHONATE N-ACETYLTRANSFERASE-RELATED-RELATED"/>
    <property type="match status" value="1"/>
</dbReference>
<sequence length="304" mass="34718">MTTLTIAKADWAHHAGLLSEIRHRVFVDEQGVPEALELDEFDSLASHWLARIEDKVIGTARMLDGGAIGRMAVLKPYRGKGVGKALINAIIKEAEKRQYPAVELGAQTHAIAFYETAGFRVKGPRFMDAGIAHQHMYLQLTSDAPPGFNVDLGLRANPAQGVLDLCKNGRWELRIFSHSLEPALFANAEFIRCIYEFAHRHQDSKVFLMICEERPLRETHHPLVELSRQYRHILQLRTLSIDYTVNADEYFIVSDEDHLITYPHQSEIAQISSSDDEAIARQYRMKFDQLWRHAAEPRSLKPFY</sequence>
<dbReference type="AlphaFoldDB" id="A0A840R4Z6"/>
<evidence type="ECO:0000313" key="4">
    <source>
        <dbReference type="EMBL" id="MBB5187490.1"/>
    </source>
</evidence>
<evidence type="ECO:0000259" key="3">
    <source>
        <dbReference type="PROSITE" id="PS51186"/>
    </source>
</evidence>
<feature type="domain" description="N-acetyltransferase" evidence="3">
    <location>
        <begin position="4"/>
        <end position="141"/>
    </location>
</feature>
<protein>
    <submittedName>
        <fullName evidence="4">Putative GNAT family N-acyltransferase</fullName>
    </submittedName>
</protein>
<dbReference type="InterPro" id="IPR000182">
    <property type="entry name" value="GNAT_dom"/>
</dbReference>
<dbReference type="Proteomes" id="UP000536640">
    <property type="component" value="Unassembled WGS sequence"/>
</dbReference>